<dbReference type="GO" id="GO:0006508">
    <property type="term" value="P:proteolysis"/>
    <property type="evidence" value="ECO:0007669"/>
    <property type="project" value="UniProtKB-KW"/>
</dbReference>
<reference evidence="2" key="2">
    <citation type="submission" date="2017-10" db="EMBL/GenBank/DDBJ databases">
        <title>Ladona fulva Genome sequencing and assembly.</title>
        <authorList>
            <person name="Murali S."/>
            <person name="Richards S."/>
            <person name="Bandaranaike D."/>
            <person name="Bellair M."/>
            <person name="Blankenburg K."/>
            <person name="Chao H."/>
            <person name="Dinh H."/>
            <person name="Doddapaneni H."/>
            <person name="Dugan-Rocha S."/>
            <person name="Elkadiri S."/>
            <person name="Gnanaolivu R."/>
            <person name="Hernandez B."/>
            <person name="Skinner E."/>
            <person name="Javaid M."/>
            <person name="Lee S."/>
            <person name="Li M."/>
            <person name="Ming W."/>
            <person name="Munidasa M."/>
            <person name="Muniz J."/>
            <person name="Nguyen L."/>
            <person name="Hughes D."/>
            <person name="Osuji N."/>
            <person name="Pu L.-L."/>
            <person name="Puazo M."/>
            <person name="Qu C."/>
            <person name="Quiroz J."/>
            <person name="Raj R."/>
            <person name="Weissenberger G."/>
            <person name="Xin Y."/>
            <person name="Zou X."/>
            <person name="Han Y."/>
            <person name="Worley K."/>
            <person name="Muzny D."/>
            <person name="Gibbs R."/>
        </authorList>
    </citation>
    <scope>NUCLEOTIDE SEQUENCE</scope>
    <source>
        <strain evidence="2">Sampled in the wild</strain>
    </source>
</reference>
<keyword evidence="1" id="KW-0378">Hydrolase</keyword>
<gene>
    <name evidence="2" type="ORF">J437_LFUL000039</name>
</gene>
<dbReference type="EMBL" id="KZ308222">
    <property type="protein sequence ID" value="KAG8225061.1"/>
    <property type="molecule type" value="Genomic_DNA"/>
</dbReference>
<dbReference type="InterPro" id="IPR011992">
    <property type="entry name" value="EF-hand-dom_pair"/>
</dbReference>
<protein>
    <recommendedName>
        <fullName evidence="1">Ubiquitin carboxyl-terminal hydrolase MINDY</fullName>
        <ecNumber evidence="1">3.4.19.12</ecNumber>
    </recommendedName>
</protein>
<comment type="caution">
    <text evidence="2">The sequence shown here is derived from an EMBL/GenBank/DDBJ whole genome shotgun (WGS) entry which is preliminary data.</text>
</comment>
<dbReference type="GO" id="GO:0004843">
    <property type="term" value="F:cysteine-type deubiquitinase activity"/>
    <property type="evidence" value="ECO:0007669"/>
    <property type="project" value="UniProtKB-UniRule"/>
</dbReference>
<evidence type="ECO:0000256" key="1">
    <source>
        <dbReference type="RuleBase" id="RU367088"/>
    </source>
</evidence>
<dbReference type="Proteomes" id="UP000792457">
    <property type="component" value="Unassembled WGS sequence"/>
</dbReference>
<dbReference type="PANTHER" id="PTHR12473:SF17">
    <property type="entry name" value="UBIQUITIN CARBOXYL-TERMINAL HYDROLASE MINDY-3"/>
    <property type="match status" value="1"/>
</dbReference>
<dbReference type="AlphaFoldDB" id="A0A8K0JYM5"/>
<dbReference type="InterPro" id="IPR039785">
    <property type="entry name" value="MINY3/4"/>
</dbReference>
<comment type="similarity">
    <text evidence="1">Belongs to the MINDY deubiquitinase family. FAM188 subfamily.</text>
</comment>
<organism evidence="2 3">
    <name type="scientific">Ladona fulva</name>
    <name type="common">Scarce chaser dragonfly</name>
    <name type="synonym">Libellula fulva</name>
    <dbReference type="NCBI Taxonomy" id="123851"/>
    <lineage>
        <taxon>Eukaryota</taxon>
        <taxon>Metazoa</taxon>
        <taxon>Ecdysozoa</taxon>
        <taxon>Arthropoda</taxon>
        <taxon>Hexapoda</taxon>
        <taxon>Insecta</taxon>
        <taxon>Pterygota</taxon>
        <taxon>Palaeoptera</taxon>
        <taxon>Odonata</taxon>
        <taxon>Epiprocta</taxon>
        <taxon>Anisoptera</taxon>
        <taxon>Libelluloidea</taxon>
        <taxon>Libellulidae</taxon>
        <taxon>Ladona</taxon>
    </lineage>
</organism>
<comment type="catalytic activity">
    <reaction evidence="1">
        <text>Thiol-dependent hydrolysis of ester, thioester, amide, peptide and isopeptide bonds formed by the C-terminal Gly of ubiquitin (a 76-residue protein attached to proteins as an intracellular targeting signal).</text>
        <dbReference type="EC" id="3.4.19.12"/>
    </reaction>
</comment>
<evidence type="ECO:0000313" key="3">
    <source>
        <dbReference type="Proteomes" id="UP000792457"/>
    </source>
</evidence>
<dbReference type="Gene3D" id="1.10.238.10">
    <property type="entry name" value="EF-hand"/>
    <property type="match status" value="1"/>
</dbReference>
<dbReference type="GO" id="GO:1990380">
    <property type="term" value="F:K48-linked deubiquitinase activity"/>
    <property type="evidence" value="ECO:0007669"/>
    <property type="project" value="UniProtKB-UniRule"/>
</dbReference>
<comment type="function">
    <text evidence="1">Hydrolase that can remove 'Lys-48'-linked conjugated ubiquitin from proteins.</text>
</comment>
<dbReference type="OrthoDB" id="9981542at2759"/>
<sequence length="154" mass="17405">MFSLERKLVSPETPSETARRVFKSFDPEGNNFISSVLLQDVLTALDLVSEPEYVDIMRKKLDSENLGIILLSSFMEEFFPEEKRSVPDVFTLYHYNGLARSSPSGKVEYCEGNAVLLECDVKCILESNSMLTCLQTKWPSIEVQWKGGITPSLN</sequence>
<dbReference type="PANTHER" id="PTHR12473">
    <property type="entry name" value="UBIQUITIN CARBOXYL-TERMINAL HYDROLASE MINDY-4-RELATED"/>
    <property type="match status" value="1"/>
</dbReference>
<keyword evidence="1" id="KW-0833">Ubl conjugation pathway</keyword>
<reference evidence="2" key="1">
    <citation type="submission" date="2013-04" db="EMBL/GenBank/DDBJ databases">
        <authorList>
            <person name="Qu J."/>
            <person name="Murali S.C."/>
            <person name="Bandaranaike D."/>
            <person name="Bellair M."/>
            <person name="Blankenburg K."/>
            <person name="Chao H."/>
            <person name="Dinh H."/>
            <person name="Doddapaneni H."/>
            <person name="Downs B."/>
            <person name="Dugan-Rocha S."/>
            <person name="Elkadiri S."/>
            <person name="Gnanaolivu R.D."/>
            <person name="Hernandez B."/>
            <person name="Javaid M."/>
            <person name="Jayaseelan J.C."/>
            <person name="Lee S."/>
            <person name="Li M."/>
            <person name="Ming W."/>
            <person name="Munidasa M."/>
            <person name="Muniz J."/>
            <person name="Nguyen L."/>
            <person name="Ongeri F."/>
            <person name="Osuji N."/>
            <person name="Pu L.-L."/>
            <person name="Puazo M."/>
            <person name="Qu C."/>
            <person name="Quiroz J."/>
            <person name="Raj R."/>
            <person name="Weissenberger G."/>
            <person name="Xin Y."/>
            <person name="Zou X."/>
            <person name="Han Y."/>
            <person name="Richards S."/>
            <person name="Worley K."/>
            <person name="Muzny D."/>
            <person name="Gibbs R."/>
        </authorList>
    </citation>
    <scope>NUCLEOTIDE SEQUENCE</scope>
    <source>
        <strain evidence="2">Sampled in the wild</strain>
    </source>
</reference>
<name>A0A8K0JYM5_LADFU</name>
<proteinExistence type="inferred from homology"/>
<keyword evidence="1" id="KW-0788">Thiol protease</keyword>
<keyword evidence="1" id="KW-0645">Protease</keyword>
<dbReference type="EC" id="3.4.19.12" evidence="1"/>
<keyword evidence="3" id="KW-1185">Reference proteome</keyword>
<dbReference type="GO" id="GO:0071108">
    <property type="term" value="P:protein K48-linked deubiquitination"/>
    <property type="evidence" value="ECO:0007669"/>
    <property type="project" value="InterPro"/>
</dbReference>
<dbReference type="SUPFAM" id="SSF47473">
    <property type="entry name" value="EF-hand"/>
    <property type="match status" value="1"/>
</dbReference>
<evidence type="ECO:0000313" key="2">
    <source>
        <dbReference type="EMBL" id="KAG8225061.1"/>
    </source>
</evidence>
<accession>A0A8K0JYM5</accession>